<sequence>MAREGAGTSPSEVFLCCVWGGAMRGTGTQDYLWRRLLVDLVQATHKTQSTARPVSLILALDSVSDAPQGRHLHWAGRDLDAPPATHVSEALHESGLREITLRSQLITLDESHTVRGRPTSDCTSLAWHCSPRKSPLLLLEFANSIVRALGLQRGN</sequence>
<dbReference type="AlphaFoldDB" id="A0A5B7CWY0"/>
<organism evidence="1 2">
    <name type="scientific">Portunus trituberculatus</name>
    <name type="common">Swimming crab</name>
    <name type="synonym">Neptunus trituberculatus</name>
    <dbReference type="NCBI Taxonomy" id="210409"/>
    <lineage>
        <taxon>Eukaryota</taxon>
        <taxon>Metazoa</taxon>
        <taxon>Ecdysozoa</taxon>
        <taxon>Arthropoda</taxon>
        <taxon>Crustacea</taxon>
        <taxon>Multicrustacea</taxon>
        <taxon>Malacostraca</taxon>
        <taxon>Eumalacostraca</taxon>
        <taxon>Eucarida</taxon>
        <taxon>Decapoda</taxon>
        <taxon>Pleocyemata</taxon>
        <taxon>Brachyura</taxon>
        <taxon>Eubrachyura</taxon>
        <taxon>Portunoidea</taxon>
        <taxon>Portunidae</taxon>
        <taxon>Portuninae</taxon>
        <taxon>Portunus</taxon>
    </lineage>
</organism>
<accession>A0A5B7CWY0</accession>
<name>A0A5B7CWY0_PORTR</name>
<evidence type="ECO:0000313" key="2">
    <source>
        <dbReference type="Proteomes" id="UP000324222"/>
    </source>
</evidence>
<reference evidence="1 2" key="1">
    <citation type="submission" date="2019-05" db="EMBL/GenBank/DDBJ databases">
        <title>Another draft genome of Portunus trituberculatus and its Hox gene families provides insights of decapod evolution.</title>
        <authorList>
            <person name="Jeong J.-H."/>
            <person name="Song I."/>
            <person name="Kim S."/>
            <person name="Choi T."/>
            <person name="Kim D."/>
            <person name="Ryu S."/>
            <person name="Kim W."/>
        </authorList>
    </citation>
    <scope>NUCLEOTIDE SEQUENCE [LARGE SCALE GENOMIC DNA]</scope>
    <source>
        <tissue evidence="1">Muscle</tissue>
    </source>
</reference>
<dbReference type="EMBL" id="VSRR010000316">
    <property type="protein sequence ID" value="MPC13929.1"/>
    <property type="molecule type" value="Genomic_DNA"/>
</dbReference>
<proteinExistence type="predicted"/>
<gene>
    <name evidence="1" type="ORF">E2C01_006678</name>
</gene>
<keyword evidence="2" id="KW-1185">Reference proteome</keyword>
<comment type="caution">
    <text evidence="1">The sequence shown here is derived from an EMBL/GenBank/DDBJ whole genome shotgun (WGS) entry which is preliminary data.</text>
</comment>
<protein>
    <submittedName>
        <fullName evidence="1">Uncharacterized protein</fullName>
    </submittedName>
</protein>
<dbReference type="Proteomes" id="UP000324222">
    <property type="component" value="Unassembled WGS sequence"/>
</dbReference>
<evidence type="ECO:0000313" key="1">
    <source>
        <dbReference type="EMBL" id="MPC13929.1"/>
    </source>
</evidence>